<evidence type="ECO:0000313" key="9">
    <source>
        <dbReference type="EMBL" id="TCO47400.1"/>
    </source>
</evidence>
<evidence type="ECO:0000256" key="5">
    <source>
        <dbReference type="ARBA" id="ARBA00022989"/>
    </source>
</evidence>
<dbReference type="OrthoDB" id="147639at2"/>
<accession>A0A4V2S4A2</accession>
<dbReference type="Pfam" id="PF00528">
    <property type="entry name" value="BPD_transp_1"/>
    <property type="match status" value="1"/>
</dbReference>
<dbReference type="InterPro" id="IPR035906">
    <property type="entry name" value="MetI-like_sf"/>
</dbReference>
<evidence type="ECO:0000256" key="1">
    <source>
        <dbReference type="ARBA" id="ARBA00004651"/>
    </source>
</evidence>
<comment type="subcellular location">
    <subcellularLocation>
        <location evidence="1 7">Cell membrane</location>
        <topology evidence="1 7">Multi-pass membrane protein</topology>
    </subcellularLocation>
</comment>
<protein>
    <submittedName>
        <fullName evidence="9">Peptide/nickel transport system permease protein</fullName>
    </submittedName>
</protein>
<dbReference type="Proteomes" id="UP000295680">
    <property type="component" value="Unassembled WGS sequence"/>
</dbReference>
<evidence type="ECO:0000259" key="8">
    <source>
        <dbReference type="PROSITE" id="PS50928"/>
    </source>
</evidence>
<dbReference type="RefSeq" id="WP_132125690.1">
    <property type="nucleotide sequence ID" value="NZ_SLWS01000017.1"/>
</dbReference>
<feature type="transmembrane region" description="Helical" evidence="7">
    <location>
        <begin position="300"/>
        <end position="325"/>
    </location>
</feature>
<dbReference type="CDD" id="cd06261">
    <property type="entry name" value="TM_PBP2"/>
    <property type="match status" value="1"/>
</dbReference>
<dbReference type="PROSITE" id="PS50928">
    <property type="entry name" value="ABC_TM1"/>
    <property type="match status" value="1"/>
</dbReference>
<evidence type="ECO:0000256" key="2">
    <source>
        <dbReference type="ARBA" id="ARBA00022448"/>
    </source>
</evidence>
<keyword evidence="3" id="KW-1003">Cell membrane</keyword>
<comment type="similarity">
    <text evidence="7">Belongs to the binding-protein-dependent transport system permease family.</text>
</comment>
<dbReference type="GO" id="GO:0005886">
    <property type="term" value="C:plasma membrane"/>
    <property type="evidence" value="ECO:0007669"/>
    <property type="project" value="UniProtKB-SubCell"/>
</dbReference>
<reference evidence="9 10" key="1">
    <citation type="submission" date="2019-03" db="EMBL/GenBank/DDBJ databases">
        <title>Genomic Encyclopedia of Type Strains, Phase IV (KMG-IV): sequencing the most valuable type-strain genomes for metagenomic binning, comparative biology and taxonomic classification.</title>
        <authorList>
            <person name="Goeker M."/>
        </authorList>
    </citation>
    <scope>NUCLEOTIDE SEQUENCE [LARGE SCALE GENOMIC DNA]</scope>
    <source>
        <strain evidence="9 10">DSM 45934</strain>
    </source>
</reference>
<feature type="transmembrane region" description="Helical" evidence="7">
    <location>
        <begin position="9"/>
        <end position="30"/>
    </location>
</feature>
<evidence type="ECO:0000256" key="6">
    <source>
        <dbReference type="ARBA" id="ARBA00023136"/>
    </source>
</evidence>
<sequence length="332" mass="35661">MGRYVLRRILIAVPLLFAVAAITFLLTHIVPGDAARVLAGLNASEDAVQRIREQYGLDQSLIVQFGHYLGRLLSGDLGDSLTNQRPVAANLLDALPATIELTVASLVIALAIGIPLGVLAATRRGKLVDHLGRLISLVGVAMPVFWIGIVLVVVFYAELGWLPSEGQASVPGDPVTGFALLDTALRGDGEGFLDVLQHLVLPAFTLSLPTLARVMRTTRSAMLEAMAEPYVATARAKGVPERRVVYRHALRNALLPVVTVTGLAFGYLLGGSVLVEKIFKWPGIGRYAYESITVLDYNSVMGVTLVATIAFLVVNLLVDVLHAYLDPKIRLA</sequence>
<organism evidence="9 10">
    <name type="scientific">Actinocrispum wychmicini</name>
    <dbReference type="NCBI Taxonomy" id="1213861"/>
    <lineage>
        <taxon>Bacteria</taxon>
        <taxon>Bacillati</taxon>
        <taxon>Actinomycetota</taxon>
        <taxon>Actinomycetes</taxon>
        <taxon>Pseudonocardiales</taxon>
        <taxon>Pseudonocardiaceae</taxon>
        <taxon>Actinocrispum</taxon>
    </lineage>
</organism>
<feature type="transmembrane region" description="Helical" evidence="7">
    <location>
        <begin position="134"/>
        <end position="157"/>
    </location>
</feature>
<dbReference type="AlphaFoldDB" id="A0A4V2S4A2"/>
<feature type="transmembrane region" description="Helical" evidence="7">
    <location>
        <begin position="253"/>
        <end position="275"/>
    </location>
</feature>
<evidence type="ECO:0000256" key="7">
    <source>
        <dbReference type="RuleBase" id="RU363032"/>
    </source>
</evidence>
<keyword evidence="6 7" id="KW-0472">Membrane</keyword>
<dbReference type="PANTHER" id="PTHR43163">
    <property type="entry name" value="DIPEPTIDE TRANSPORT SYSTEM PERMEASE PROTEIN DPPB-RELATED"/>
    <property type="match status" value="1"/>
</dbReference>
<dbReference type="SUPFAM" id="SSF161098">
    <property type="entry name" value="MetI-like"/>
    <property type="match status" value="1"/>
</dbReference>
<dbReference type="Pfam" id="PF19300">
    <property type="entry name" value="BPD_transp_1_N"/>
    <property type="match status" value="1"/>
</dbReference>
<evidence type="ECO:0000313" key="10">
    <source>
        <dbReference type="Proteomes" id="UP000295680"/>
    </source>
</evidence>
<dbReference type="EMBL" id="SLWS01000017">
    <property type="protein sequence ID" value="TCO47400.1"/>
    <property type="molecule type" value="Genomic_DNA"/>
</dbReference>
<dbReference type="InterPro" id="IPR000515">
    <property type="entry name" value="MetI-like"/>
</dbReference>
<name>A0A4V2S4A2_9PSEU</name>
<proteinExistence type="inferred from homology"/>
<dbReference type="InterPro" id="IPR045621">
    <property type="entry name" value="BPD_transp_1_N"/>
</dbReference>
<evidence type="ECO:0000256" key="3">
    <source>
        <dbReference type="ARBA" id="ARBA00022475"/>
    </source>
</evidence>
<dbReference type="PANTHER" id="PTHR43163:SF6">
    <property type="entry name" value="DIPEPTIDE TRANSPORT SYSTEM PERMEASE PROTEIN DPPB-RELATED"/>
    <property type="match status" value="1"/>
</dbReference>
<gene>
    <name evidence="9" type="ORF">EV192_117140</name>
</gene>
<keyword evidence="4 7" id="KW-0812">Transmembrane</keyword>
<feature type="transmembrane region" description="Helical" evidence="7">
    <location>
        <begin position="101"/>
        <end position="122"/>
    </location>
</feature>
<comment type="caution">
    <text evidence="9">The sequence shown here is derived from an EMBL/GenBank/DDBJ whole genome shotgun (WGS) entry which is preliminary data.</text>
</comment>
<dbReference type="GO" id="GO:0071916">
    <property type="term" value="F:dipeptide transmembrane transporter activity"/>
    <property type="evidence" value="ECO:0007669"/>
    <property type="project" value="TreeGrafter"/>
</dbReference>
<keyword evidence="5 7" id="KW-1133">Transmembrane helix</keyword>
<feature type="transmembrane region" description="Helical" evidence="7">
    <location>
        <begin position="195"/>
        <end position="212"/>
    </location>
</feature>
<feature type="domain" description="ABC transmembrane type-1" evidence="8">
    <location>
        <begin position="95"/>
        <end position="322"/>
    </location>
</feature>
<evidence type="ECO:0000256" key="4">
    <source>
        <dbReference type="ARBA" id="ARBA00022692"/>
    </source>
</evidence>
<keyword evidence="10" id="KW-1185">Reference proteome</keyword>
<keyword evidence="2 7" id="KW-0813">Transport</keyword>
<dbReference type="Gene3D" id="1.10.3720.10">
    <property type="entry name" value="MetI-like"/>
    <property type="match status" value="1"/>
</dbReference>